<protein>
    <submittedName>
        <fullName evidence="1">Uncharacterized protein</fullName>
    </submittedName>
</protein>
<dbReference type="OMA" id="WLKQLCE"/>
<organism evidence="1 2">
    <name type="scientific">Onchocerca volvulus</name>
    <dbReference type="NCBI Taxonomy" id="6282"/>
    <lineage>
        <taxon>Eukaryota</taxon>
        <taxon>Metazoa</taxon>
        <taxon>Ecdysozoa</taxon>
        <taxon>Nematoda</taxon>
        <taxon>Chromadorea</taxon>
        <taxon>Rhabditida</taxon>
        <taxon>Spirurina</taxon>
        <taxon>Spiruromorpha</taxon>
        <taxon>Filarioidea</taxon>
        <taxon>Onchocercidae</taxon>
        <taxon>Onchocerca</taxon>
    </lineage>
</organism>
<accession>A0A8R1XLY9</accession>
<evidence type="ECO:0000313" key="2">
    <source>
        <dbReference type="Proteomes" id="UP000024404"/>
    </source>
</evidence>
<reference evidence="2" key="1">
    <citation type="submission" date="2013-10" db="EMBL/GenBank/DDBJ databases">
        <title>Genome sequencing of Onchocerca volvulus.</title>
        <authorList>
            <person name="Cotton J."/>
            <person name="Tsai J."/>
            <person name="Stanley E."/>
            <person name="Tracey A."/>
            <person name="Holroyd N."/>
            <person name="Lustigman S."/>
            <person name="Berriman M."/>
        </authorList>
    </citation>
    <scope>NUCLEOTIDE SEQUENCE</scope>
</reference>
<evidence type="ECO:0000313" key="1">
    <source>
        <dbReference type="EnsemblMetazoa" id="OVOC10986.2"/>
    </source>
</evidence>
<dbReference type="AlphaFoldDB" id="A0A8R1XLY9"/>
<name>A0A8R1XLY9_ONCVO</name>
<dbReference type="EnsemblMetazoa" id="OVOC10986.1">
    <property type="protein sequence ID" value="OVOC10986.1"/>
    <property type="gene ID" value="WBGene00247795"/>
</dbReference>
<dbReference type="EnsemblMetazoa" id="OVOC10986.2">
    <property type="protein sequence ID" value="OVOC10986.2"/>
    <property type="gene ID" value="WBGene00247795"/>
</dbReference>
<dbReference type="EMBL" id="CMVM020000346">
    <property type="status" value="NOT_ANNOTATED_CDS"/>
    <property type="molecule type" value="Genomic_DNA"/>
</dbReference>
<keyword evidence="2" id="KW-1185">Reference proteome</keyword>
<dbReference type="Proteomes" id="UP000024404">
    <property type="component" value="Unassembled WGS sequence"/>
</dbReference>
<proteinExistence type="predicted"/>
<reference evidence="1" key="2">
    <citation type="submission" date="2022-06" db="UniProtKB">
        <authorList>
            <consortium name="EnsemblMetazoa"/>
        </authorList>
    </citation>
    <scope>IDENTIFICATION</scope>
</reference>
<sequence length="215" mass="25072">MMEVPVVPWNDFLIECSSINREADTSGLLESEWKWLKQLCELADEDCCSEVDNSFQQITLTLRLDANSYLLKLRRTKSFPITGPEVITSLGFAFQYSWQNDDTLCTLYHRFIEHCLRIDLAVKLCSDVRYPFTFMEWAIDEDDSSCINITLLCEERHTGKNFQLFLVVDWSEPNTFPRAITSSVPECLQNLRLDEWDSSNIFADNLNRIFRNLIS</sequence>